<evidence type="ECO:0000313" key="11">
    <source>
        <dbReference type="Proteomes" id="UP001469553"/>
    </source>
</evidence>
<accession>A0ABV0XI94</accession>
<comment type="catalytic activity">
    <reaction evidence="1">
        <text>Cleaves type-1 transmembrane domains using a catalytic dyad composed of serine and histidine that are contributed by different transmembrane domains.</text>
        <dbReference type="EC" id="3.4.21.105"/>
    </reaction>
</comment>
<evidence type="ECO:0000313" key="10">
    <source>
        <dbReference type="EMBL" id="MEQ2281162.1"/>
    </source>
</evidence>
<gene>
    <name evidence="10" type="primary">RHBDL3_2</name>
    <name evidence="10" type="ORF">AMECASPLE_027513</name>
</gene>
<keyword evidence="7 8" id="KW-0472">Membrane</keyword>
<dbReference type="Proteomes" id="UP001469553">
    <property type="component" value="Unassembled WGS sequence"/>
</dbReference>
<sequence length="91" mass="9711">VLPFLITAGSLAVSVTDMTAPVVGSSGGVYALVSAHLANVVMNWSGMKCQFKLFRMAMALVCSKLGIFFLSSMFSSDVLLVFTRVVRLLCS</sequence>
<comment type="caution">
    <text evidence="10">The sequence shown here is derived from an EMBL/GenBank/DDBJ whole genome shotgun (WGS) entry which is preliminary data.</text>
</comment>
<feature type="transmembrane region" description="Helical" evidence="8">
    <location>
        <begin position="53"/>
        <end position="74"/>
    </location>
</feature>
<dbReference type="SUPFAM" id="SSF144091">
    <property type="entry name" value="Rhomboid-like"/>
    <property type="match status" value="1"/>
</dbReference>
<evidence type="ECO:0000259" key="9">
    <source>
        <dbReference type="Pfam" id="PF01694"/>
    </source>
</evidence>
<comment type="subcellular location">
    <subcellularLocation>
        <location evidence="2">Membrane</location>
        <topology evidence="2">Multi-pass membrane protein</topology>
    </subcellularLocation>
</comment>
<protein>
    <recommendedName>
        <fullName evidence="4">rhomboid protease</fullName>
        <ecNumber evidence="4">3.4.21.105</ecNumber>
    </recommendedName>
</protein>
<reference evidence="10 11" key="1">
    <citation type="submission" date="2021-06" db="EMBL/GenBank/DDBJ databases">
        <authorList>
            <person name="Palmer J.M."/>
        </authorList>
    </citation>
    <scope>NUCLEOTIDE SEQUENCE [LARGE SCALE GENOMIC DNA]</scope>
    <source>
        <strain evidence="10 11">AS_MEX2019</strain>
        <tissue evidence="10">Muscle</tissue>
    </source>
</reference>
<dbReference type="EC" id="3.4.21.105" evidence="4"/>
<feature type="domain" description="Peptidase S54 rhomboid" evidence="9">
    <location>
        <begin position="7"/>
        <end position="73"/>
    </location>
</feature>
<evidence type="ECO:0000256" key="4">
    <source>
        <dbReference type="ARBA" id="ARBA00013039"/>
    </source>
</evidence>
<evidence type="ECO:0000256" key="7">
    <source>
        <dbReference type="ARBA" id="ARBA00023136"/>
    </source>
</evidence>
<organism evidence="10 11">
    <name type="scientific">Ameca splendens</name>
    <dbReference type="NCBI Taxonomy" id="208324"/>
    <lineage>
        <taxon>Eukaryota</taxon>
        <taxon>Metazoa</taxon>
        <taxon>Chordata</taxon>
        <taxon>Craniata</taxon>
        <taxon>Vertebrata</taxon>
        <taxon>Euteleostomi</taxon>
        <taxon>Actinopterygii</taxon>
        <taxon>Neopterygii</taxon>
        <taxon>Teleostei</taxon>
        <taxon>Neoteleostei</taxon>
        <taxon>Acanthomorphata</taxon>
        <taxon>Ovalentaria</taxon>
        <taxon>Atherinomorphae</taxon>
        <taxon>Cyprinodontiformes</taxon>
        <taxon>Goodeidae</taxon>
        <taxon>Ameca</taxon>
    </lineage>
</organism>
<comment type="similarity">
    <text evidence="3">Belongs to the peptidase S54 family.</text>
</comment>
<dbReference type="InterPro" id="IPR022764">
    <property type="entry name" value="Peptidase_S54_rhomboid_dom"/>
</dbReference>
<evidence type="ECO:0000256" key="5">
    <source>
        <dbReference type="ARBA" id="ARBA00022692"/>
    </source>
</evidence>
<name>A0ABV0XI94_9TELE</name>
<dbReference type="PANTHER" id="PTHR45840">
    <property type="entry name" value="RHOMBOID-RELATED PROTEIN"/>
    <property type="match status" value="1"/>
</dbReference>
<evidence type="ECO:0000256" key="8">
    <source>
        <dbReference type="SAM" id="Phobius"/>
    </source>
</evidence>
<evidence type="ECO:0000256" key="6">
    <source>
        <dbReference type="ARBA" id="ARBA00022989"/>
    </source>
</evidence>
<evidence type="ECO:0000256" key="2">
    <source>
        <dbReference type="ARBA" id="ARBA00004141"/>
    </source>
</evidence>
<dbReference type="PANTHER" id="PTHR45840:SF5">
    <property type="entry name" value="RHOMBOID-RELATED PROTEIN 3"/>
    <property type="match status" value="1"/>
</dbReference>
<dbReference type="InterPro" id="IPR051739">
    <property type="entry name" value="Rhomboid_IM_Serine_Proteases"/>
</dbReference>
<dbReference type="EMBL" id="JAHRIP010002919">
    <property type="protein sequence ID" value="MEQ2281162.1"/>
    <property type="molecule type" value="Genomic_DNA"/>
</dbReference>
<keyword evidence="11" id="KW-1185">Reference proteome</keyword>
<evidence type="ECO:0000256" key="1">
    <source>
        <dbReference type="ARBA" id="ARBA00000156"/>
    </source>
</evidence>
<evidence type="ECO:0000256" key="3">
    <source>
        <dbReference type="ARBA" id="ARBA00009045"/>
    </source>
</evidence>
<feature type="non-terminal residue" evidence="10">
    <location>
        <position position="1"/>
    </location>
</feature>
<keyword evidence="6 8" id="KW-1133">Transmembrane helix</keyword>
<feature type="transmembrane region" description="Helical" evidence="8">
    <location>
        <begin position="20"/>
        <end position="41"/>
    </location>
</feature>
<dbReference type="Pfam" id="PF01694">
    <property type="entry name" value="Rhomboid"/>
    <property type="match status" value="1"/>
</dbReference>
<proteinExistence type="inferred from homology"/>
<keyword evidence="5 8" id="KW-0812">Transmembrane</keyword>
<dbReference type="InterPro" id="IPR035952">
    <property type="entry name" value="Rhomboid-like_sf"/>
</dbReference>